<comment type="caution">
    <text evidence="5">The sequence shown here is derived from an EMBL/GenBank/DDBJ whole genome shotgun (WGS) entry which is preliminary data.</text>
</comment>
<dbReference type="AlphaFoldDB" id="A0A1E7KWG7"/>
<evidence type="ECO:0000256" key="1">
    <source>
        <dbReference type="ARBA" id="ARBA00023015"/>
    </source>
</evidence>
<dbReference type="InterPro" id="IPR036390">
    <property type="entry name" value="WH_DNA-bd_sf"/>
</dbReference>
<dbReference type="Pfam" id="PF01638">
    <property type="entry name" value="HxlR"/>
    <property type="match status" value="1"/>
</dbReference>
<name>A0A1E7KWG7_9ACTN</name>
<evidence type="ECO:0000256" key="2">
    <source>
        <dbReference type="ARBA" id="ARBA00023125"/>
    </source>
</evidence>
<keyword evidence="2" id="KW-0238">DNA-binding</keyword>
<feature type="domain" description="HTH hxlR-type" evidence="4">
    <location>
        <begin position="12"/>
        <end position="109"/>
    </location>
</feature>
<accession>A0A1E7KWG7</accession>
<sequence length="178" mass="19716">MPLGKDYAAQSCSLARTLELVGERWTLLIVRDAFYGVRRYNDFLVHLALPRAVLSARLRTLTENGVLETVRYQASPPRDEYQLTAKGRELWPAVHALAVWGEQHHGSEKGSRRDFLHAGCGTRLDQAGRCPACETGVPPEDVEMRPGPGADRAPADAVSRALLRPRMLLEPLPQPLNA</sequence>
<dbReference type="PROSITE" id="PS51118">
    <property type="entry name" value="HTH_HXLR"/>
    <property type="match status" value="1"/>
</dbReference>
<dbReference type="PANTHER" id="PTHR33204:SF18">
    <property type="entry name" value="TRANSCRIPTIONAL REGULATORY PROTEIN"/>
    <property type="match status" value="1"/>
</dbReference>
<keyword evidence="1" id="KW-0805">Transcription regulation</keyword>
<reference evidence="5 6" key="1">
    <citation type="journal article" date="2016" name="Front. Microbiol.">
        <title>Comparative Genomics Analysis of Streptomyces Species Reveals Their Adaptation to the Marine Environment and Their Diversity at the Genomic Level.</title>
        <authorList>
            <person name="Tian X."/>
            <person name="Zhang Z."/>
            <person name="Yang T."/>
            <person name="Chen M."/>
            <person name="Li J."/>
            <person name="Chen F."/>
            <person name="Yang J."/>
            <person name="Li W."/>
            <person name="Zhang B."/>
            <person name="Zhang Z."/>
            <person name="Wu J."/>
            <person name="Zhang C."/>
            <person name="Long L."/>
            <person name="Xiao J."/>
        </authorList>
    </citation>
    <scope>NUCLEOTIDE SEQUENCE [LARGE SCALE GENOMIC DNA]</scope>
    <source>
        <strain evidence="5 6">SCSIO 10429</strain>
    </source>
</reference>
<dbReference type="GO" id="GO:0003677">
    <property type="term" value="F:DNA binding"/>
    <property type="evidence" value="ECO:0007669"/>
    <property type="project" value="UniProtKB-KW"/>
</dbReference>
<dbReference type="Gene3D" id="1.10.10.10">
    <property type="entry name" value="Winged helix-like DNA-binding domain superfamily/Winged helix DNA-binding domain"/>
    <property type="match status" value="1"/>
</dbReference>
<protein>
    <submittedName>
        <fullName evidence="5">ArsR family transcriptional regulator</fullName>
    </submittedName>
</protein>
<dbReference type="EMBL" id="LJGW01000432">
    <property type="protein sequence ID" value="OEV08267.1"/>
    <property type="molecule type" value="Genomic_DNA"/>
</dbReference>
<dbReference type="InterPro" id="IPR002577">
    <property type="entry name" value="HTH_HxlR"/>
</dbReference>
<dbReference type="Proteomes" id="UP000176005">
    <property type="component" value="Unassembled WGS sequence"/>
</dbReference>
<dbReference type="PANTHER" id="PTHR33204">
    <property type="entry name" value="TRANSCRIPTIONAL REGULATOR, MARR FAMILY"/>
    <property type="match status" value="1"/>
</dbReference>
<keyword evidence="6" id="KW-1185">Reference proteome</keyword>
<dbReference type="InterPro" id="IPR036388">
    <property type="entry name" value="WH-like_DNA-bd_sf"/>
</dbReference>
<evidence type="ECO:0000313" key="6">
    <source>
        <dbReference type="Proteomes" id="UP000176005"/>
    </source>
</evidence>
<dbReference type="RefSeq" id="WP_070019794.1">
    <property type="nucleotide sequence ID" value="NZ_LJGW01000432.1"/>
</dbReference>
<dbReference type="SUPFAM" id="SSF46785">
    <property type="entry name" value="Winged helix' DNA-binding domain"/>
    <property type="match status" value="1"/>
</dbReference>
<dbReference type="PATRIC" id="fig|518642.10.peg.5809"/>
<evidence type="ECO:0000259" key="4">
    <source>
        <dbReference type="PROSITE" id="PS51118"/>
    </source>
</evidence>
<proteinExistence type="predicted"/>
<evidence type="ECO:0000256" key="3">
    <source>
        <dbReference type="ARBA" id="ARBA00023163"/>
    </source>
</evidence>
<organism evidence="5 6">
    <name type="scientific">Streptomyces nanshensis</name>
    <dbReference type="NCBI Taxonomy" id="518642"/>
    <lineage>
        <taxon>Bacteria</taxon>
        <taxon>Bacillati</taxon>
        <taxon>Actinomycetota</taxon>
        <taxon>Actinomycetes</taxon>
        <taxon>Kitasatosporales</taxon>
        <taxon>Streptomycetaceae</taxon>
        <taxon>Streptomyces</taxon>
    </lineage>
</organism>
<evidence type="ECO:0000313" key="5">
    <source>
        <dbReference type="EMBL" id="OEV08267.1"/>
    </source>
</evidence>
<gene>
    <name evidence="5" type="ORF">AN218_27315</name>
</gene>
<keyword evidence="3" id="KW-0804">Transcription</keyword>